<accession>A0ABX2KB17</accession>
<dbReference type="Proteomes" id="UP000605086">
    <property type="component" value="Unassembled WGS sequence"/>
</dbReference>
<feature type="compositionally biased region" description="Basic residues" evidence="1">
    <location>
        <begin position="8"/>
        <end position="18"/>
    </location>
</feature>
<name>A0ABX2KB17_9PROT</name>
<protein>
    <submittedName>
        <fullName evidence="2">Uncharacterized protein</fullName>
    </submittedName>
</protein>
<evidence type="ECO:0000313" key="2">
    <source>
        <dbReference type="EMBL" id="NUB00798.1"/>
    </source>
</evidence>
<organism evidence="2 3">
    <name type="scientific">Azospirillum melinis</name>
    <dbReference type="NCBI Taxonomy" id="328839"/>
    <lineage>
        <taxon>Bacteria</taxon>
        <taxon>Pseudomonadati</taxon>
        <taxon>Pseudomonadota</taxon>
        <taxon>Alphaproteobacteria</taxon>
        <taxon>Rhodospirillales</taxon>
        <taxon>Azospirillaceae</taxon>
        <taxon>Azospirillum</taxon>
    </lineage>
</organism>
<sequence length="92" mass="9942">MSPPWSRLIRRASSRKRASPAAPAARPPRPPECRRRRPHTRRSLPSSLSAPLPAAGWVCASASLSLDSARFFIILGYWPGPRAVAGASLRSG</sequence>
<keyword evidence="3" id="KW-1185">Reference proteome</keyword>
<evidence type="ECO:0000313" key="3">
    <source>
        <dbReference type="Proteomes" id="UP000605086"/>
    </source>
</evidence>
<dbReference type="EMBL" id="WHOS01000019">
    <property type="protein sequence ID" value="NUB00798.1"/>
    <property type="molecule type" value="Genomic_DNA"/>
</dbReference>
<reference evidence="2 3" key="1">
    <citation type="submission" date="2019-10" db="EMBL/GenBank/DDBJ databases">
        <title>Genome sequence of Azospirillum melinis.</title>
        <authorList>
            <person name="Ambrosini A."/>
            <person name="Sant'Anna F.H."/>
            <person name="Cassan F.D."/>
            <person name="Souza E.M."/>
            <person name="Passaglia L.M.P."/>
        </authorList>
    </citation>
    <scope>NUCLEOTIDE SEQUENCE [LARGE SCALE GENOMIC DNA]</scope>
    <source>
        <strain evidence="2 3">TMCY0552</strain>
    </source>
</reference>
<evidence type="ECO:0000256" key="1">
    <source>
        <dbReference type="SAM" id="MobiDB-lite"/>
    </source>
</evidence>
<feature type="region of interest" description="Disordered" evidence="1">
    <location>
        <begin position="1"/>
        <end position="51"/>
    </location>
</feature>
<comment type="caution">
    <text evidence="2">The sequence shown here is derived from an EMBL/GenBank/DDBJ whole genome shotgun (WGS) entry which is preliminary data.</text>
</comment>
<proteinExistence type="predicted"/>
<gene>
    <name evidence="2" type="ORF">GBZ48_16075</name>
</gene>